<feature type="transmembrane region" description="Helical" evidence="2">
    <location>
        <begin position="40"/>
        <end position="63"/>
    </location>
</feature>
<keyword evidence="2" id="KW-0812">Transmembrane</keyword>
<comment type="caution">
    <text evidence="3">The sequence shown here is derived from an EMBL/GenBank/DDBJ whole genome shotgun (WGS) entry which is preliminary data.</text>
</comment>
<evidence type="ECO:0000256" key="2">
    <source>
        <dbReference type="SAM" id="Phobius"/>
    </source>
</evidence>
<dbReference type="InterPro" id="IPR050245">
    <property type="entry name" value="PrsA_foldase"/>
</dbReference>
<dbReference type="InterPro" id="IPR027304">
    <property type="entry name" value="Trigger_fact/SurA_dom_sf"/>
</dbReference>
<evidence type="ECO:0000313" key="3">
    <source>
        <dbReference type="EMBL" id="OGK22880.1"/>
    </source>
</evidence>
<keyword evidence="1" id="KW-0175">Coiled coil</keyword>
<feature type="coiled-coil region" evidence="1">
    <location>
        <begin position="115"/>
        <end position="181"/>
    </location>
</feature>
<keyword evidence="2" id="KW-1133">Transmembrane helix</keyword>
<sequence length="224" mass="25855">MTTRKTPARKTIVQEDTKNSPVSQVSNQYAFLRQRKNISVIFFLLILAILAFVYKSAFVVAFVNGRPITRLEIIKELERQGGAQTLDSLVSKVLIEQEAQKKGISVSQQEIDAELKDIEEQLKTQGQSLDQVLEAQGLSRKDLEEQTRLRIFLEKLLEDKVKVTDKEIEQALKEQKDALKESDDPEELRNQIKENLRNQKLSAEAQAYLQSLQEEAKIQYWMKY</sequence>
<evidence type="ECO:0008006" key="5">
    <source>
        <dbReference type="Google" id="ProtNLM"/>
    </source>
</evidence>
<keyword evidence="2" id="KW-0472">Membrane</keyword>
<evidence type="ECO:0000256" key="1">
    <source>
        <dbReference type="SAM" id="Coils"/>
    </source>
</evidence>
<gene>
    <name evidence="3" type="ORF">A3C24_03375</name>
</gene>
<dbReference type="EMBL" id="MFZM01000030">
    <property type="protein sequence ID" value="OGK22880.1"/>
    <property type="molecule type" value="Genomic_DNA"/>
</dbReference>
<proteinExistence type="predicted"/>
<accession>A0A1F7GV26</accession>
<protein>
    <recommendedName>
        <fullName evidence="5">SurA N-terminal domain-containing protein</fullName>
    </recommendedName>
</protein>
<dbReference type="PANTHER" id="PTHR47245:SF2">
    <property type="entry name" value="PEPTIDYL-PROLYL CIS-TRANS ISOMERASE HP_0175-RELATED"/>
    <property type="match status" value="1"/>
</dbReference>
<evidence type="ECO:0000313" key="4">
    <source>
        <dbReference type="Proteomes" id="UP000177159"/>
    </source>
</evidence>
<dbReference type="Proteomes" id="UP000177159">
    <property type="component" value="Unassembled WGS sequence"/>
</dbReference>
<name>A0A1F7GV26_9BACT</name>
<dbReference type="PANTHER" id="PTHR47245">
    <property type="entry name" value="PEPTIDYLPROLYL ISOMERASE"/>
    <property type="match status" value="1"/>
</dbReference>
<organism evidence="3 4">
    <name type="scientific">Candidatus Roizmanbacteria bacterium RIFCSPHIGHO2_02_FULL_37_24</name>
    <dbReference type="NCBI Taxonomy" id="1802037"/>
    <lineage>
        <taxon>Bacteria</taxon>
        <taxon>Candidatus Roizmaniibacteriota</taxon>
    </lineage>
</organism>
<dbReference type="Gene3D" id="1.10.4030.10">
    <property type="entry name" value="Porin chaperone SurA, peptide-binding domain"/>
    <property type="match status" value="1"/>
</dbReference>
<reference evidence="3 4" key="1">
    <citation type="journal article" date="2016" name="Nat. Commun.">
        <title>Thousands of microbial genomes shed light on interconnected biogeochemical processes in an aquifer system.</title>
        <authorList>
            <person name="Anantharaman K."/>
            <person name="Brown C.T."/>
            <person name="Hug L.A."/>
            <person name="Sharon I."/>
            <person name="Castelle C.J."/>
            <person name="Probst A.J."/>
            <person name="Thomas B.C."/>
            <person name="Singh A."/>
            <person name="Wilkins M.J."/>
            <person name="Karaoz U."/>
            <person name="Brodie E.L."/>
            <person name="Williams K.H."/>
            <person name="Hubbard S.S."/>
            <person name="Banfield J.F."/>
        </authorList>
    </citation>
    <scope>NUCLEOTIDE SEQUENCE [LARGE SCALE GENOMIC DNA]</scope>
</reference>
<dbReference type="Pfam" id="PF13624">
    <property type="entry name" value="SurA_N_3"/>
    <property type="match status" value="1"/>
</dbReference>
<dbReference type="AlphaFoldDB" id="A0A1F7GV26"/>
<dbReference type="SUPFAM" id="SSF109998">
    <property type="entry name" value="Triger factor/SurA peptide-binding domain-like"/>
    <property type="match status" value="1"/>
</dbReference>